<feature type="region of interest" description="Disordered" evidence="2">
    <location>
        <begin position="113"/>
        <end position="133"/>
    </location>
</feature>
<protein>
    <recommendedName>
        <fullName evidence="3">HTH CENPB-type domain-containing protein</fullName>
    </recommendedName>
</protein>
<evidence type="ECO:0000313" key="4">
    <source>
        <dbReference type="EMBL" id="KAF2721718.1"/>
    </source>
</evidence>
<dbReference type="InterPro" id="IPR006600">
    <property type="entry name" value="HTH_CenpB_DNA-bd_dom"/>
</dbReference>
<organism evidence="4 5">
    <name type="scientific">Polychaeton citri CBS 116435</name>
    <dbReference type="NCBI Taxonomy" id="1314669"/>
    <lineage>
        <taxon>Eukaryota</taxon>
        <taxon>Fungi</taxon>
        <taxon>Dikarya</taxon>
        <taxon>Ascomycota</taxon>
        <taxon>Pezizomycotina</taxon>
        <taxon>Dothideomycetes</taxon>
        <taxon>Dothideomycetidae</taxon>
        <taxon>Capnodiales</taxon>
        <taxon>Capnodiaceae</taxon>
        <taxon>Polychaeton</taxon>
    </lineage>
</organism>
<reference evidence="4" key="1">
    <citation type="journal article" date="2020" name="Stud. Mycol.">
        <title>101 Dothideomycetes genomes: a test case for predicting lifestyles and emergence of pathogens.</title>
        <authorList>
            <person name="Haridas S."/>
            <person name="Albert R."/>
            <person name="Binder M."/>
            <person name="Bloem J."/>
            <person name="Labutti K."/>
            <person name="Salamov A."/>
            <person name="Andreopoulos B."/>
            <person name="Baker S."/>
            <person name="Barry K."/>
            <person name="Bills G."/>
            <person name="Bluhm B."/>
            <person name="Cannon C."/>
            <person name="Castanera R."/>
            <person name="Culley D."/>
            <person name="Daum C."/>
            <person name="Ezra D."/>
            <person name="Gonzalez J."/>
            <person name="Henrissat B."/>
            <person name="Kuo A."/>
            <person name="Liang C."/>
            <person name="Lipzen A."/>
            <person name="Lutzoni F."/>
            <person name="Magnuson J."/>
            <person name="Mondo S."/>
            <person name="Nolan M."/>
            <person name="Ohm R."/>
            <person name="Pangilinan J."/>
            <person name="Park H.-J."/>
            <person name="Ramirez L."/>
            <person name="Alfaro M."/>
            <person name="Sun H."/>
            <person name="Tritt A."/>
            <person name="Yoshinaga Y."/>
            <person name="Zwiers L.-H."/>
            <person name="Turgeon B."/>
            <person name="Goodwin S."/>
            <person name="Spatafora J."/>
            <person name="Crous P."/>
            <person name="Grigoriev I."/>
        </authorList>
    </citation>
    <scope>NUCLEOTIDE SEQUENCE</scope>
    <source>
        <strain evidence="4">CBS 116435</strain>
    </source>
</reference>
<dbReference type="PROSITE" id="PS51253">
    <property type="entry name" value="HTH_CENPB"/>
    <property type="match status" value="1"/>
</dbReference>
<dbReference type="EMBL" id="MU003788">
    <property type="protein sequence ID" value="KAF2721718.1"/>
    <property type="molecule type" value="Genomic_DNA"/>
</dbReference>
<feature type="domain" description="HTH CENPB-type" evidence="3">
    <location>
        <begin position="207"/>
        <end position="280"/>
    </location>
</feature>
<feature type="compositionally biased region" description="Polar residues" evidence="2">
    <location>
        <begin position="353"/>
        <end position="369"/>
    </location>
</feature>
<accession>A0A9P4Q9J9</accession>
<feature type="region of interest" description="Disordered" evidence="2">
    <location>
        <begin position="27"/>
        <end position="48"/>
    </location>
</feature>
<evidence type="ECO:0000256" key="2">
    <source>
        <dbReference type="SAM" id="MobiDB-lite"/>
    </source>
</evidence>
<dbReference type="InterPro" id="IPR050863">
    <property type="entry name" value="CenT-Element_Derived"/>
</dbReference>
<dbReference type="GO" id="GO:0005634">
    <property type="term" value="C:nucleus"/>
    <property type="evidence" value="ECO:0007669"/>
    <property type="project" value="TreeGrafter"/>
</dbReference>
<proteinExistence type="predicted"/>
<dbReference type="SMART" id="SM00674">
    <property type="entry name" value="CENPB"/>
    <property type="match status" value="1"/>
</dbReference>
<name>A0A9P4Q9J9_9PEZI</name>
<dbReference type="Gene3D" id="1.10.10.60">
    <property type="entry name" value="Homeodomain-like"/>
    <property type="match status" value="2"/>
</dbReference>
<feature type="region of interest" description="Disordered" evidence="2">
    <location>
        <begin position="297"/>
        <end position="373"/>
    </location>
</feature>
<dbReference type="GO" id="GO:0003677">
    <property type="term" value="F:DNA binding"/>
    <property type="evidence" value="ECO:0007669"/>
    <property type="project" value="UniProtKB-KW"/>
</dbReference>
<dbReference type="SUPFAM" id="SSF46689">
    <property type="entry name" value="Homeodomain-like"/>
    <property type="match status" value="1"/>
</dbReference>
<dbReference type="OrthoDB" id="9909311at2759"/>
<dbReference type="InterPro" id="IPR009057">
    <property type="entry name" value="Homeodomain-like_sf"/>
</dbReference>
<evidence type="ECO:0000313" key="5">
    <source>
        <dbReference type="Proteomes" id="UP000799441"/>
    </source>
</evidence>
<comment type="caution">
    <text evidence="4">The sequence shown here is derived from an EMBL/GenBank/DDBJ whole genome shotgun (WGS) entry which is preliminary data.</text>
</comment>
<gene>
    <name evidence="4" type="ORF">K431DRAFT_294072</name>
</gene>
<dbReference type="Pfam" id="PF03221">
    <property type="entry name" value="HTH_Tnp_Tc5"/>
    <property type="match status" value="1"/>
</dbReference>
<evidence type="ECO:0000259" key="3">
    <source>
        <dbReference type="PROSITE" id="PS51253"/>
    </source>
</evidence>
<dbReference type="PANTHER" id="PTHR19303:SF70">
    <property type="entry name" value="HTH CENPB-TYPE DOMAIN-CONTAINING PROTEIN"/>
    <property type="match status" value="1"/>
</dbReference>
<sequence length="589" mass="64119">MGDGDHSIHFPTEVSMPWNHNPHAYPAYPHSHHGTPAQEHSSFSFSSPSLPMDPNAFGNAAHHRPIQPQLQPVSPMHALPRWPSEIGQQSHGGFQPMFATAVQPMQPMPFGSLPTPAPATPGRSASTPRRTLTDHDRKRMCLYAEDHPDQKQTDIGRVFGVERRFVGLSDSFLPPLLPPQLTWSNSTVSKVLRQKEKYLYQDDGSRSPIKRAKGRSPDIERALAVWAKNQERKGAPLTDDMIREKAHAFSATTTSPDNQQTLSTAWIEKFKLKHNLMGARGRKGSLAPEDAEILSATTASSVHSPSGTSPVSPGLPEVTSPAGELHSSLSRDSLKHESPDSYAAEFPGRYGPSHSQSTTSLHSAFTDTAPSSFSPGPISPTTISPFFTPDSGTAPSPFIPSLGTQHGLAILPSSNSHRGRSHTFPLLDQYMASQVSADETTPKYTTTLAVLDSPMEEAPDPLVPIHEVLGRDRRTSTSQNHTPAQEDYRPRTVTPSETMGPPPLPASVTGRKRKEEGLGLSTSPPPTAQLTNSRRLSTQAHVTVEDARKAFEVVLAFCEQQPSGFLEFQETVSFGRIKEKLNITTTQGS</sequence>
<keyword evidence="5" id="KW-1185">Reference proteome</keyword>
<feature type="region of interest" description="Disordered" evidence="2">
    <location>
        <begin position="469"/>
        <end position="531"/>
    </location>
</feature>
<dbReference type="PANTHER" id="PTHR19303">
    <property type="entry name" value="TRANSPOSON"/>
    <property type="match status" value="1"/>
</dbReference>
<dbReference type="AlphaFoldDB" id="A0A9P4Q9J9"/>
<evidence type="ECO:0000256" key="1">
    <source>
        <dbReference type="ARBA" id="ARBA00023125"/>
    </source>
</evidence>
<dbReference type="Proteomes" id="UP000799441">
    <property type="component" value="Unassembled WGS sequence"/>
</dbReference>
<keyword evidence="1" id="KW-0238">DNA-binding</keyword>
<feature type="compositionally biased region" description="Polar residues" evidence="2">
    <location>
        <begin position="297"/>
        <end position="311"/>
    </location>
</feature>